<organism evidence="1 2">
    <name type="scientific">Penicillium oxalicum (strain 114-2 / CGMCC 5302)</name>
    <name type="common">Penicillium decumbens</name>
    <dbReference type="NCBI Taxonomy" id="933388"/>
    <lineage>
        <taxon>Eukaryota</taxon>
        <taxon>Fungi</taxon>
        <taxon>Dikarya</taxon>
        <taxon>Ascomycota</taxon>
        <taxon>Pezizomycotina</taxon>
        <taxon>Eurotiomycetes</taxon>
        <taxon>Eurotiomycetidae</taxon>
        <taxon>Eurotiales</taxon>
        <taxon>Aspergillaceae</taxon>
        <taxon>Penicillium</taxon>
    </lineage>
</organism>
<protein>
    <submittedName>
        <fullName evidence="1">Uncharacterized protein</fullName>
    </submittedName>
</protein>
<name>S8B509_PENO1</name>
<dbReference type="HOGENOM" id="CLU_121037_2_0_1"/>
<dbReference type="Proteomes" id="UP000019376">
    <property type="component" value="Unassembled WGS sequence"/>
</dbReference>
<dbReference type="AlphaFoldDB" id="S8B509"/>
<accession>S8B509</accession>
<dbReference type="EMBL" id="KB644415">
    <property type="protein sequence ID" value="EPS33913.1"/>
    <property type="molecule type" value="Genomic_DNA"/>
</dbReference>
<dbReference type="eggNOG" id="ENOG502T0ZY">
    <property type="taxonomic scope" value="Eukaryota"/>
</dbReference>
<reference evidence="1 2" key="1">
    <citation type="journal article" date="2013" name="PLoS ONE">
        <title>Genomic and secretomic analyses reveal unique features of the lignocellulolytic enzyme system of Penicillium decumbens.</title>
        <authorList>
            <person name="Liu G."/>
            <person name="Zhang L."/>
            <person name="Wei X."/>
            <person name="Zou G."/>
            <person name="Qin Y."/>
            <person name="Ma L."/>
            <person name="Li J."/>
            <person name="Zheng H."/>
            <person name="Wang S."/>
            <person name="Wang C."/>
            <person name="Xun L."/>
            <person name="Zhao G.-P."/>
            <person name="Zhou Z."/>
            <person name="Qu Y."/>
        </authorList>
    </citation>
    <scope>NUCLEOTIDE SEQUENCE [LARGE SCALE GENOMIC DNA]</scope>
    <source>
        <strain evidence="2">114-2 / CGMCC 5302</strain>
    </source>
</reference>
<gene>
    <name evidence="1" type="ORF">PDE_08875</name>
</gene>
<evidence type="ECO:0000313" key="1">
    <source>
        <dbReference type="EMBL" id="EPS33913.1"/>
    </source>
</evidence>
<dbReference type="PhylomeDB" id="S8B509"/>
<dbReference type="OrthoDB" id="3649348at2759"/>
<proteinExistence type="predicted"/>
<evidence type="ECO:0000313" key="2">
    <source>
        <dbReference type="Proteomes" id="UP000019376"/>
    </source>
</evidence>
<keyword evidence="2" id="KW-1185">Reference proteome</keyword>
<sequence>MTSLSTPLPAILCGRRVEVGKPVADLLAPQFEVIHFCTGTEAALTEIPRLLQGHKPTSPDETGVGSQNYNLVPRAVVFGRGYDIAEVEQIRDAAKGCNADPVIWVTGDPDRKPGPNDPPPGPGYAQFAAEQVKKKLTEWQTEGGVKDGVVLW</sequence>